<accession>A0ACC0YUM8</accession>
<organism evidence="1 2">
    <name type="scientific">Pistacia integerrima</name>
    <dbReference type="NCBI Taxonomy" id="434235"/>
    <lineage>
        <taxon>Eukaryota</taxon>
        <taxon>Viridiplantae</taxon>
        <taxon>Streptophyta</taxon>
        <taxon>Embryophyta</taxon>
        <taxon>Tracheophyta</taxon>
        <taxon>Spermatophyta</taxon>
        <taxon>Magnoliopsida</taxon>
        <taxon>eudicotyledons</taxon>
        <taxon>Gunneridae</taxon>
        <taxon>Pentapetalae</taxon>
        <taxon>rosids</taxon>
        <taxon>malvids</taxon>
        <taxon>Sapindales</taxon>
        <taxon>Anacardiaceae</taxon>
        <taxon>Pistacia</taxon>
    </lineage>
</organism>
<dbReference type="Proteomes" id="UP001163603">
    <property type="component" value="Chromosome 4"/>
</dbReference>
<dbReference type="EMBL" id="CM047739">
    <property type="protein sequence ID" value="KAJ0042104.1"/>
    <property type="molecule type" value="Genomic_DNA"/>
</dbReference>
<reference evidence="2" key="1">
    <citation type="journal article" date="2023" name="G3 (Bethesda)">
        <title>Genome assembly and association tests identify interacting loci associated with vigor, precocity, and sex in interspecific pistachio rootstocks.</title>
        <authorList>
            <person name="Palmer W."/>
            <person name="Jacygrad E."/>
            <person name="Sagayaradj S."/>
            <person name="Cavanaugh K."/>
            <person name="Han R."/>
            <person name="Bertier L."/>
            <person name="Beede B."/>
            <person name="Kafkas S."/>
            <person name="Golino D."/>
            <person name="Preece J."/>
            <person name="Michelmore R."/>
        </authorList>
    </citation>
    <scope>NUCLEOTIDE SEQUENCE [LARGE SCALE GENOMIC DNA]</scope>
</reference>
<proteinExistence type="predicted"/>
<gene>
    <name evidence="1" type="ORF">Pint_19189</name>
</gene>
<protein>
    <submittedName>
        <fullName evidence="1">Uncharacterized protein</fullName>
    </submittedName>
</protein>
<keyword evidence="2" id="KW-1185">Reference proteome</keyword>
<evidence type="ECO:0000313" key="2">
    <source>
        <dbReference type="Proteomes" id="UP001163603"/>
    </source>
</evidence>
<sequence>MAQWESARLEAEARLVRESKLRSHSFHSSSSTSAPFMNKTAAYTAATPTTIGHGGDLESPTSTLSFSETNNNNNNNNVAAAAPVMSGTAITNWDWSEFDQYDRVRWLFGIVSSSSSEWRNH</sequence>
<name>A0ACC0YUM8_9ROSI</name>
<evidence type="ECO:0000313" key="1">
    <source>
        <dbReference type="EMBL" id="KAJ0042104.1"/>
    </source>
</evidence>
<comment type="caution">
    <text evidence="1">The sequence shown here is derived from an EMBL/GenBank/DDBJ whole genome shotgun (WGS) entry which is preliminary data.</text>
</comment>